<evidence type="ECO:0000256" key="11">
    <source>
        <dbReference type="ARBA" id="ARBA00067680"/>
    </source>
</evidence>
<organism evidence="13 14">
    <name type="scientific">Spongiibacter nanhainus</name>
    <dbReference type="NCBI Taxonomy" id="2794344"/>
    <lineage>
        <taxon>Bacteria</taxon>
        <taxon>Pseudomonadati</taxon>
        <taxon>Pseudomonadota</taxon>
        <taxon>Gammaproteobacteria</taxon>
        <taxon>Cellvibrionales</taxon>
        <taxon>Spongiibacteraceae</taxon>
        <taxon>Spongiibacter</taxon>
    </lineage>
</organism>
<dbReference type="InterPro" id="IPR051264">
    <property type="entry name" value="FAD-oxidored/transferase_4"/>
</dbReference>
<evidence type="ECO:0000313" key="14">
    <source>
        <dbReference type="Proteomes" id="UP000596063"/>
    </source>
</evidence>
<evidence type="ECO:0000256" key="4">
    <source>
        <dbReference type="ARBA" id="ARBA00022630"/>
    </source>
</evidence>
<comment type="catalytic activity">
    <reaction evidence="10">
        <text>(R)-2-hydroxyglutarate + A = 2-oxoglutarate + AH2</text>
        <dbReference type="Rhea" id="RHEA:38295"/>
        <dbReference type="ChEBI" id="CHEBI:13193"/>
        <dbReference type="ChEBI" id="CHEBI:15801"/>
        <dbReference type="ChEBI" id="CHEBI:16810"/>
        <dbReference type="ChEBI" id="CHEBI:17499"/>
        <dbReference type="EC" id="1.1.99.39"/>
    </reaction>
    <physiologicalReaction direction="left-to-right" evidence="10">
        <dbReference type="Rhea" id="RHEA:38296"/>
    </physiologicalReaction>
</comment>
<keyword evidence="4" id="KW-0285">Flavoprotein</keyword>
<evidence type="ECO:0000256" key="7">
    <source>
        <dbReference type="ARBA" id="ARBA00022833"/>
    </source>
</evidence>
<feature type="domain" description="FAD-binding PCMH-type" evidence="12">
    <location>
        <begin position="44"/>
        <end position="223"/>
    </location>
</feature>
<dbReference type="KEGG" id="snan:I6N98_16915"/>
<keyword evidence="6" id="KW-0274">FAD</keyword>
<dbReference type="EMBL" id="CP066167">
    <property type="protein sequence ID" value="QQD18000.1"/>
    <property type="molecule type" value="Genomic_DNA"/>
</dbReference>
<dbReference type="InterPro" id="IPR006094">
    <property type="entry name" value="Oxid_FAD_bind_N"/>
</dbReference>
<evidence type="ECO:0000256" key="3">
    <source>
        <dbReference type="ARBA" id="ARBA00011738"/>
    </source>
</evidence>
<dbReference type="Gene3D" id="3.30.43.10">
    <property type="entry name" value="Uridine Diphospho-n-acetylenolpyruvylglucosamine Reductase, domain 2"/>
    <property type="match status" value="1"/>
</dbReference>
<dbReference type="InterPro" id="IPR036318">
    <property type="entry name" value="FAD-bd_PCMH-like_sf"/>
</dbReference>
<dbReference type="InterPro" id="IPR016167">
    <property type="entry name" value="FAD-bd_PCMH_sub1"/>
</dbReference>
<comment type="similarity">
    <text evidence="2">Belongs to the FAD-binding oxidoreductase/transferase type 4 family.</text>
</comment>
<evidence type="ECO:0000256" key="9">
    <source>
        <dbReference type="ARBA" id="ARBA00039003"/>
    </source>
</evidence>
<evidence type="ECO:0000256" key="6">
    <source>
        <dbReference type="ARBA" id="ARBA00022827"/>
    </source>
</evidence>
<dbReference type="PANTHER" id="PTHR43716:SF1">
    <property type="entry name" value="D-2-HYDROXYGLUTARATE DEHYDROGENASE, MITOCHONDRIAL"/>
    <property type="match status" value="1"/>
</dbReference>
<dbReference type="Gene3D" id="3.30.70.2740">
    <property type="match status" value="1"/>
</dbReference>
<evidence type="ECO:0000259" key="12">
    <source>
        <dbReference type="PROSITE" id="PS51387"/>
    </source>
</evidence>
<dbReference type="SUPFAM" id="SSF55103">
    <property type="entry name" value="FAD-linked oxidases, C-terminal domain"/>
    <property type="match status" value="1"/>
</dbReference>
<dbReference type="AlphaFoldDB" id="A0A7T4R067"/>
<evidence type="ECO:0000256" key="5">
    <source>
        <dbReference type="ARBA" id="ARBA00022723"/>
    </source>
</evidence>
<keyword evidence="8" id="KW-0560">Oxidoreductase</keyword>
<name>A0A7T4R067_9GAMM</name>
<dbReference type="InterPro" id="IPR004113">
    <property type="entry name" value="FAD-bd_oxidored_4_C"/>
</dbReference>
<protein>
    <recommendedName>
        <fullName evidence="11">D-2-hydroxyglutarate dehydrogenase</fullName>
        <ecNumber evidence="9">1.1.99.39</ecNumber>
    </recommendedName>
</protein>
<evidence type="ECO:0000256" key="1">
    <source>
        <dbReference type="ARBA" id="ARBA00001974"/>
    </source>
</evidence>
<evidence type="ECO:0000313" key="13">
    <source>
        <dbReference type="EMBL" id="QQD18000.1"/>
    </source>
</evidence>
<proteinExistence type="inferred from homology"/>
<dbReference type="Gene3D" id="3.30.70.2190">
    <property type="match status" value="1"/>
</dbReference>
<dbReference type="PROSITE" id="PS51387">
    <property type="entry name" value="FAD_PCMH"/>
    <property type="match status" value="1"/>
</dbReference>
<dbReference type="SUPFAM" id="SSF56176">
    <property type="entry name" value="FAD-binding/transporter-associated domain-like"/>
    <property type="match status" value="1"/>
</dbReference>
<dbReference type="RefSeq" id="WP_198569498.1">
    <property type="nucleotide sequence ID" value="NZ_CP066167.1"/>
</dbReference>
<dbReference type="InterPro" id="IPR016164">
    <property type="entry name" value="FAD-linked_Oxase-like_C"/>
</dbReference>
<comment type="subunit">
    <text evidence="3">Homodimer.</text>
</comment>
<dbReference type="FunFam" id="3.30.465.10:FF:000025">
    <property type="entry name" value="FAD-binding oxidoreductase"/>
    <property type="match status" value="1"/>
</dbReference>
<dbReference type="Pfam" id="PF01565">
    <property type="entry name" value="FAD_binding_4"/>
    <property type="match status" value="1"/>
</dbReference>
<dbReference type="PANTHER" id="PTHR43716">
    <property type="entry name" value="D-2-HYDROXYGLUTARATE DEHYDROGENASE, MITOCHONDRIAL"/>
    <property type="match status" value="1"/>
</dbReference>
<keyword evidence="7" id="KW-0862">Zinc</keyword>
<accession>A0A7T4R067</accession>
<keyword evidence="5" id="KW-0479">Metal-binding</keyword>
<comment type="cofactor">
    <cofactor evidence="1">
        <name>FAD</name>
        <dbReference type="ChEBI" id="CHEBI:57692"/>
    </cofactor>
</comment>
<evidence type="ECO:0000256" key="2">
    <source>
        <dbReference type="ARBA" id="ARBA00008000"/>
    </source>
</evidence>
<dbReference type="EC" id="1.1.99.39" evidence="9"/>
<dbReference type="Pfam" id="PF02913">
    <property type="entry name" value="FAD-oxidase_C"/>
    <property type="match status" value="1"/>
</dbReference>
<dbReference type="GO" id="GO:0051990">
    <property type="term" value="F:(R)-2-hydroxyglutarate dehydrogenase activity"/>
    <property type="evidence" value="ECO:0007669"/>
    <property type="project" value="UniProtKB-EC"/>
</dbReference>
<dbReference type="GO" id="GO:0022904">
    <property type="term" value="P:respiratory electron transport chain"/>
    <property type="evidence" value="ECO:0007669"/>
    <property type="project" value="TreeGrafter"/>
</dbReference>
<dbReference type="Gene3D" id="3.30.465.10">
    <property type="match status" value="1"/>
</dbReference>
<sequence length="470" mass="51512">MSSAASQTPRDEIIEGLNAILGEGRVRVDEDSLQTFGRDWTKAWQPAPLAIALPKSVDEVQAVVKLANQLNFAIVPSGGRTGLSGGAVAANGEVVVAFDLMNQIRDFDPIDRTAVCGAGVITEQLQHFAEEQGLFYPVDFASAGSSQIGGNIATNAGGIKVLRWGMTRDWVAGLTVVTGSGEVLELNRGLLKNNAGYDLRQLFIGAEGTLGLIVEATMQFTRPPKDLTALVLGVENFDGIMNLFNRFQSQMDLTAFEFFSEKALQKVVAHSGLPRPFEEPCPYYALLEFERLNDEVEAQAMTLFEDCVEEGWVLDGVMSHSLEQLKNLWRLREDISETISQWTPYKNDISTVISKVPGFLSDVESLVNASYPDFEIIWFGHIGDGNLHLNILKPDSLDKETFFAQCGEVSKGVFDIVQRYGGSVSAEHGVGLLKKDYLGYSRSAQEVALMKQVKQVFDPNGVMNPGKIFD</sequence>
<dbReference type="FunFam" id="3.30.70.2740:FF:000005">
    <property type="entry name" value="FAD-binding oxidoreductase"/>
    <property type="match status" value="1"/>
</dbReference>
<evidence type="ECO:0000256" key="8">
    <source>
        <dbReference type="ARBA" id="ARBA00023002"/>
    </source>
</evidence>
<keyword evidence="14" id="KW-1185">Reference proteome</keyword>
<reference evidence="13 14" key="1">
    <citation type="submission" date="2020-12" db="EMBL/GenBank/DDBJ databases">
        <authorList>
            <person name="Shan Y."/>
        </authorList>
    </citation>
    <scope>NUCLEOTIDE SEQUENCE [LARGE SCALE GENOMIC DNA]</scope>
    <source>
        <strain evidence="14">csc3.9</strain>
    </source>
</reference>
<dbReference type="FunFam" id="1.10.45.10:FF:000001">
    <property type="entry name" value="D-lactate dehydrogenase mitochondrial"/>
    <property type="match status" value="1"/>
</dbReference>
<evidence type="ECO:0000256" key="10">
    <source>
        <dbReference type="ARBA" id="ARBA00051291"/>
    </source>
</evidence>
<dbReference type="GO" id="GO:0046872">
    <property type="term" value="F:metal ion binding"/>
    <property type="evidence" value="ECO:0007669"/>
    <property type="project" value="UniProtKB-KW"/>
</dbReference>
<dbReference type="InterPro" id="IPR016171">
    <property type="entry name" value="Vanillyl_alc_oxidase_C-sub2"/>
</dbReference>
<dbReference type="Proteomes" id="UP000596063">
    <property type="component" value="Chromosome"/>
</dbReference>
<gene>
    <name evidence="13" type="ORF">I6N98_16915</name>
</gene>
<dbReference type="Gene3D" id="1.10.45.10">
    <property type="entry name" value="Vanillyl-alcohol Oxidase, Chain A, domain 4"/>
    <property type="match status" value="1"/>
</dbReference>
<dbReference type="InterPro" id="IPR016169">
    <property type="entry name" value="FAD-bd_PCMH_sub2"/>
</dbReference>
<dbReference type="GO" id="GO:0071949">
    <property type="term" value="F:FAD binding"/>
    <property type="evidence" value="ECO:0007669"/>
    <property type="project" value="InterPro"/>
</dbReference>
<dbReference type="InterPro" id="IPR016166">
    <property type="entry name" value="FAD-bd_PCMH"/>
</dbReference>